<dbReference type="NCBIfam" id="TIGR00435">
    <property type="entry name" value="cysS"/>
    <property type="match status" value="1"/>
</dbReference>
<evidence type="ECO:0000256" key="3">
    <source>
        <dbReference type="ARBA" id="ARBA00011245"/>
    </source>
</evidence>
<keyword evidence="4 12" id="KW-0963">Cytoplasm</keyword>
<evidence type="ECO:0000256" key="1">
    <source>
        <dbReference type="ARBA" id="ARBA00004496"/>
    </source>
</evidence>
<dbReference type="PANTHER" id="PTHR10890">
    <property type="entry name" value="CYSTEINYL-TRNA SYNTHETASE"/>
    <property type="match status" value="1"/>
</dbReference>
<comment type="similarity">
    <text evidence="2 12">Belongs to the class-I aminoacyl-tRNA synthetase family.</text>
</comment>
<proteinExistence type="inferred from homology"/>
<evidence type="ECO:0000313" key="14">
    <source>
        <dbReference type="EMBL" id="SFJ66568.1"/>
    </source>
</evidence>
<sequence>MQIYNSLTRKKEEFVPLKPGHVSMYVCGITAYDYCHIGHARSAVVFDVLVRYLRYIGMQVTFVRNFTDVDDKIINRANREGTDFETIARTYIDAFYTDMDRLGILRADIEPKATEHIKEMIELCENLIAKGHAYSTPSGDVYFRVRSYDDYGKLSGRNVEELMSGARIEPGEKKEDPLDFALWKGAKPGEPSWPSPWGPGRPGWHIECSAMSERYLPLPFDIHGGGQDLAFPHHENERAQTEAATDKQFVRYWVHNGFVQINSEKMSKSLNNFVTIRDILANYLPEVLRFFLITKHYRSPLDYTADALEESERALKRIYLTKAAAETHVAGTKWTATPLPAEIVVEATALEAKWDESMADDMNTAAALGHVFVLMKIVNRILEDKALKKSEEGRDMIRHALKLFERWGEVLGLFLMPSSDFLTELKQSRVLRRKIDTELVQAKLQERMEARAAKDFARSDAIRDELLTLGVTIQDTAQGVQWDVECAEK</sequence>
<evidence type="ECO:0000256" key="9">
    <source>
        <dbReference type="ARBA" id="ARBA00022840"/>
    </source>
</evidence>
<dbReference type="Gene3D" id="1.20.120.1910">
    <property type="entry name" value="Cysteine-tRNA ligase, C-terminal anti-codon recognition domain"/>
    <property type="match status" value="1"/>
</dbReference>
<keyword evidence="7 12" id="KW-0547">Nucleotide-binding</keyword>
<dbReference type="Proteomes" id="UP000198635">
    <property type="component" value="Unassembled WGS sequence"/>
</dbReference>
<evidence type="ECO:0000256" key="7">
    <source>
        <dbReference type="ARBA" id="ARBA00022741"/>
    </source>
</evidence>
<dbReference type="GO" id="GO:0004817">
    <property type="term" value="F:cysteine-tRNA ligase activity"/>
    <property type="evidence" value="ECO:0007669"/>
    <property type="project" value="UniProtKB-UniRule"/>
</dbReference>
<dbReference type="GO" id="GO:0005829">
    <property type="term" value="C:cytosol"/>
    <property type="evidence" value="ECO:0007669"/>
    <property type="project" value="TreeGrafter"/>
</dbReference>
<comment type="subunit">
    <text evidence="3 12">Monomer.</text>
</comment>
<keyword evidence="15" id="KW-1185">Reference proteome</keyword>
<feature type="binding site" evidence="12">
    <location>
        <position position="268"/>
    </location>
    <ligand>
        <name>ATP</name>
        <dbReference type="ChEBI" id="CHEBI:30616"/>
    </ligand>
</feature>
<keyword evidence="8 12" id="KW-0862">Zinc</keyword>
<dbReference type="InterPro" id="IPR056411">
    <property type="entry name" value="CysS_C"/>
</dbReference>
<evidence type="ECO:0000256" key="11">
    <source>
        <dbReference type="ARBA" id="ARBA00023146"/>
    </source>
</evidence>
<keyword evidence="10 12" id="KW-0648">Protein biosynthesis</keyword>
<dbReference type="GO" id="GO:0005524">
    <property type="term" value="F:ATP binding"/>
    <property type="evidence" value="ECO:0007669"/>
    <property type="project" value="UniProtKB-UniRule"/>
</dbReference>
<dbReference type="InterPro" id="IPR032678">
    <property type="entry name" value="tRNA-synt_1_cat_dom"/>
</dbReference>
<dbReference type="Pfam" id="PF23493">
    <property type="entry name" value="CysS_C"/>
    <property type="match status" value="1"/>
</dbReference>
<dbReference type="InterPro" id="IPR015803">
    <property type="entry name" value="Cys-tRNA-ligase"/>
</dbReference>
<reference evidence="15" key="1">
    <citation type="submission" date="2016-10" db="EMBL/GenBank/DDBJ databases">
        <authorList>
            <person name="Varghese N."/>
            <person name="Submissions S."/>
        </authorList>
    </citation>
    <scope>NUCLEOTIDE SEQUENCE [LARGE SCALE GENOMIC DNA]</scope>
    <source>
        <strain evidence="15">DSM 5918</strain>
    </source>
</reference>
<feature type="binding site" evidence="12">
    <location>
        <position position="233"/>
    </location>
    <ligand>
        <name>Zn(2+)</name>
        <dbReference type="ChEBI" id="CHEBI:29105"/>
    </ligand>
</feature>
<dbReference type="Gene3D" id="3.40.50.620">
    <property type="entry name" value="HUPs"/>
    <property type="match status" value="1"/>
</dbReference>
<evidence type="ECO:0000256" key="6">
    <source>
        <dbReference type="ARBA" id="ARBA00022723"/>
    </source>
</evidence>
<feature type="short sequence motif" description="'KMSKS' region" evidence="12">
    <location>
        <begin position="265"/>
        <end position="269"/>
    </location>
</feature>
<feature type="binding site" evidence="12">
    <location>
        <position position="208"/>
    </location>
    <ligand>
        <name>Zn(2+)</name>
        <dbReference type="ChEBI" id="CHEBI:29105"/>
    </ligand>
</feature>
<keyword evidence="9 12" id="KW-0067">ATP-binding</keyword>
<keyword evidence="11 12" id="KW-0030">Aminoacyl-tRNA synthetase</keyword>
<dbReference type="HAMAP" id="MF_00041">
    <property type="entry name" value="Cys_tRNA_synth"/>
    <property type="match status" value="1"/>
</dbReference>
<dbReference type="InterPro" id="IPR024909">
    <property type="entry name" value="Cys-tRNA/MSH_ligase"/>
</dbReference>
<feature type="short sequence motif" description="'HIGH' region" evidence="12">
    <location>
        <begin position="29"/>
        <end position="39"/>
    </location>
</feature>
<dbReference type="STRING" id="52560.SAMN04488082_105107"/>
<evidence type="ECO:0000256" key="10">
    <source>
        <dbReference type="ARBA" id="ARBA00022917"/>
    </source>
</evidence>
<dbReference type="GO" id="GO:0006423">
    <property type="term" value="P:cysteinyl-tRNA aminoacylation"/>
    <property type="evidence" value="ECO:0007669"/>
    <property type="project" value="UniProtKB-UniRule"/>
</dbReference>
<dbReference type="EC" id="6.1.1.16" evidence="12"/>
<keyword evidence="6 12" id="KW-0479">Metal-binding</keyword>
<dbReference type="PRINTS" id="PR00983">
    <property type="entry name" value="TRNASYNTHCYS"/>
</dbReference>
<feature type="binding site" evidence="12">
    <location>
        <position position="237"/>
    </location>
    <ligand>
        <name>Zn(2+)</name>
        <dbReference type="ChEBI" id="CHEBI:29105"/>
    </ligand>
</feature>
<name>A0A1I3T602_9BACT</name>
<dbReference type="CDD" id="cd00672">
    <property type="entry name" value="CysRS_core"/>
    <property type="match status" value="1"/>
</dbReference>
<dbReference type="InterPro" id="IPR014729">
    <property type="entry name" value="Rossmann-like_a/b/a_fold"/>
</dbReference>
<dbReference type="SUPFAM" id="SSF47323">
    <property type="entry name" value="Anticodon-binding domain of a subclass of class I aminoacyl-tRNA synthetases"/>
    <property type="match status" value="1"/>
</dbReference>
<dbReference type="GO" id="GO:0008270">
    <property type="term" value="F:zinc ion binding"/>
    <property type="evidence" value="ECO:0007669"/>
    <property type="project" value="UniProtKB-UniRule"/>
</dbReference>
<evidence type="ECO:0000256" key="8">
    <source>
        <dbReference type="ARBA" id="ARBA00022833"/>
    </source>
</evidence>
<dbReference type="RefSeq" id="WP_092373562.1">
    <property type="nucleotide sequence ID" value="NZ_FORX01000005.1"/>
</dbReference>
<dbReference type="SMART" id="SM00840">
    <property type="entry name" value="DALR_2"/>
    <property type="match status" value="1"/>
</dbReference>
<dbReference type="Pfam" id="PF09190">
    <property type="entry name" value="DALR_2"/>
    <property type="match status" value="1"/>
</dbReference>
<dbReference type="AlphaFoldDB" id="A0A1I3T602"/>
<evidence type="ECO:0000259" key="13">
    <source>
        <dbReference type="SMART" id="SM00840"/>
    </source>
</evidence>
<evidence type="ECO:0000313" key="15">
    <source>
        <dbReference type="Proteomes" id="UP000198635"/>
    </source>
</evidence>
<evidence type="ECO:0000256" key="5">
    <source>
        <dbReference type="ARBA" id="ARBA00022598"/>
    </source>
</evidence>
<evidence type="ECO:0000256" key="12">
    <source>
        <dbReference type="HAMAP-Rule" id="MF_00041"/>
    </source>
</evidence>
<evidence type="ECO:0000256" key="2">
    <source>
        <dbReference type="ARBA" id="ARBA00005594"/>
    </source>
</evidence>
<feature type="binding site" evidence="12">
    <location>
        <position position="27"/>
    </location>
    <ligand>
        <name>Zn(2+)</name>
        <dbReference type="ChEBI" id="CHEBI:29105"/>
    </ligand>
</feature>
<organism evidence="14 15">
    <name type="scientific">Desulfomicrobium apsheronum</name>
    <dbReference type="NCBI Taxonomy" id="52560"/>
    <lineage>
        <taxon>Bacteria</taxon>
        <taxon>Pseudomonadati</taxon>
        <taxon>Thermodesulfobacteriota</taxon>
        <taxon>Desulfovibrionia</taxon>
        <taxon>Desulfovibrionales</taxon>
        <taxon>Desulfomicrobiaceae</taxon>
        <taxon>Desulfomicrobium</taxon>
    </lineage>
</organism>
<comment type="cofactor">
    <cofactor evidence="12">
        <name>Zn(2+)</name>
        <dbReference type="ChEBI" id="CHEBI:29105"/>
    </cofactor>
    <text evidence="12">Binds 1 zinc ion per subunit.</text>
</comment>
<dbReference type="InterPro" id="IPR009080">
    <property type="entry name" value="tRNAsynth_Ia_anticodon-bd"/>
</dbReference>
<dbReference type="PANTHER" id="PTHR10890:SF3">
    <property type="entry name" value="CYSTEINE--TRNA LIGASE, CYTOPLASMIC"/>
    <property type="match status" value="1"/>
</dbReference>
<keyword evidence="5 12" id="KW-0436">Ligase</keyword>
<dbReference type="Pfam" id="PF01406">
    <property type="entry name" value="tRNA-synt_1e"/>
    <property type="match status" value="1"/>
</dbReference>
<accession>A0A1I3T602</accession>
<dbReference type="OrthoDB" id="9815130at2"/>
<comment type="subcellular location">
    <subcellularLocation>
        <location evidence="1 12">Cytoplasm</location>
    </subcellularLocation>
</comment>
<dbReference type="EMBL" id="FORX01000005">
    <property type="protein sequence ID" value="SFJ66568.1"/>
    <property type="molecule type" value="Genomic_DNA"/>
</dbReference>
<evidence type="ECO:0000256" key="4">
    <source>
        <dbReference type="ARBA" id="ARBA00022490"/>
    </source>
</evidence>
<dbReference type="InterPro" id="IPR015273">
    <property type="entry name" value="Cys-tRNA-synt_Ia_DALR"/>
</dbReference>
<feature type="domain" description="Cysteinyl-tRNA synthetase class Ia DALR" evidence="13">
    <location>
        <begin position="353"/>
        <end position="422"/>
    </location>
</feature>
<dbReference type="SUPFAM" id="SSF52374">
    <property type="entry name" value="Nucleotidylyl transferase"/>
    <property type="match status" value="1"/>
</dbReference>
<comment type="catalytic activity">
    <reaction evidence="12">
        <text>tRNA(Cys) + L-cysteine + ATP = L-cysteinyl-tRNA(Cys) + AMP + diphosphate</text>
        <dbReference type="Rhea" id="RHEA:17773"/>
        <dbReference type="Rhea" id="RHEA-COMP:9661"/>
        <dbReference type="Rhea" id="RHEA-COMP:9679"/>
        <dbReference type="ChEBI" id="CHEBI:30616"/>
        <dbReference type="ChEBI" id="CHEBI:33019"/>
        <dbReference type="ChEBI" id="CHEBI:35235"/>
        <dbReference type="ChEBI" id="CHEBI:78442"/>
        <dbReference type="ChEBI" id="CHEBI:78517"/>
        <dbReference type="ChEBI" id="CHEBI:456215"/>
        <dbReference type="EC" id="6.1.1.16"/>
    </reaction>
</comment>
<dbReference type="FunFam" id="3.40.50.620:FF:000009">
    <property type="entry name" value="Cysteine--tRNA ligase"/>
    <property type="match status" value="1"/>
</dbReference>
<gene>
    <name evidence="12" type="primary">cysS</name>
    <name evidence="14" type="ORF">SAMN04488082_105107</name>
</gene>
<protein>
    <recommendedName>
        <fullName evidence="12">Cysteine--tRNA ligase</fullName>
        <ecNumber evidence="12">6.1.1.16</ecNumber>
    </recommendedName>
    <alternativeName>
        <fullName evidence="12">Cysteinyl-tRNA synthetase</fullName>
        <shortName evidence="12">CysRS</shortName>
    </alternativeName>
</protein>